<dbReference type="GO" id="GO:0035267">
    <property type="term" value="C:NuA4 histone acetyltransferase complex"/>
    <property type="evidence" value="ECO:0007669"/>
    <property type="project" value="TreeGrafter"/>
</dbReference>
<dbReference type="GeneID" id="63822483"/>
<comment type="similarity">
    <text evidence="2">Belongs to the EAF1 family.</text>
</comment>
<dbReference type="InterPro" id="IPR009057">
    <property type="entry name" value="Homeodomain-like_sf"/>
</dbReference>
<dbReference type="Pfam" id="PF07529">
    <property type="entry name" value="HSA"/>
    <property type="match status" value="1"/>
</dbReference>
<feature type="compositionally biased region" description="Low complexity" evidence="10">
    <location>
        <begin position="1195"/>
        <end position="1207"/>
    </location>
</feature>
<evidence type="ECO:0000256" key="9">
    <source>
        <dbReference type="SAM" id="Coils"/>
    </source>
</evidence>
<evidence type="ECO:0000256" key="1">
    <source>
        <dbReference type="ARBA" id="ARBA00004123"/>
    </source>
</evidence>
<feature type="compositionally biased region" description="Polar residues" evidence="10">
    <location>
        <begin position="145"/>
        <end position="154"/>
    </location>
</feature>
<feature type="domain" description="HSA" evidence="12">
    <location>
        <begin position="456"/>
        <end position="539"/>
    </location>
</feature>
<dbReference type="PANTHER" id="PTHR46459">
    <property type="entry name" value="E1A-BINDING PROTEIN P400-RELATED"/>
    <property type="match status" value="1"/>
</dbReference>
<evidence type="ECO:0000256" key="4">
    <source>
        <dbReference type="ARBA" id="ARBA00022853"/>
    </source>
</evidence>
<feature type="domain" description="HTH myb-type" evidence="13">
    <location>
        <begin position="881"/>
        <end position="938"/>
    </location>
</feature>
<evidence type="ECO:0000256" key="3">
    <source>
        <dbReference type="ARBA" id="ARBA00022763"/>
    </source>
</evidence>
<keyword evidence="15" id="KW-1185">Reference proteome</keyword>
<dbReference type="SUPFAM" id="SSF46689">
    <property type="entry name" value="Homeodomain-like"/>
    <property type="match status" value="1"/>
</dbReference>
<feature type="compositionally biased region" description="Low complexity" evidence="10">
    <location>
        <begin position="1081"/>
        <end position="1109"/>
    </location>
</feature>
<keyword evidence="3" id="KW-0227">DNA damage</keyword>
<evidence type="ECO:0000259" key="11">
    <source>
        <dbReference type="PROSITE" id="PS50090"/>
    </source>
</evidence>
<dbReference type="Proteomes" id="UP000076871">
    <property type="component" value="Unassembled WGS sequence"/>
</dbReference>
<feature type="compositionally biased region" description="Basic residues" evidence="10">
    <location>
        <begin position="367"/>
        <end position="376"/>
    </location>
</feature>
<feature type="region of interest" description="Disordered" evidence="10">
    <location>
        <begin position="619"/>
        <end position="657"/>
    </location>
</feature>
<evidence type="ECO:0000313" key="15">
    <source>
        <dbReference type="Proteomes" id="UP000076871"/>
    </source>
</evidence>
<dbReference type="RefSeq" id="XP_040769045.1">
    <property type="nucleotide sequence ID" value="XM_040905453.1"/>
</dbReference>
<dbReference type="STRING" id="1314785.A0A165H6E0"/>
<dbReference type="GO" id="GO:0003682">
    <property type="term" value="F:chromatin binding"/>
    <property type="evidence" value="ECO:0007669"/>
    <property type="project" value="TreeGrafter"/>
</dbReference>
<keyword evidence="6" id="KW-0539">Nucleus</keyword>
<dbReference type="PANTHER" id="PTHR46459:SF1">
    <property type="entry name" value="E1A-BINDING PROTEIN P400"/>
    <property type="match status" value="1"/>
</dbReference>
<evidence type="ECO:0000256" key="8">
    <source>
        <dbReference type="ARBA" id="ARBA00029670"/>
    </source>
</evidence>
<evidence type="ECO:0000313" key="14">
    <source>
        <dbReference type="EMBL" id="KZT11305.1"/>
    </source>
</evidence>
<feature type="compositionally biased region" description="Acidic residues" evidence="10">
    <location>
        <begin position="542"/>
        <end position="554"/>
    </location>
</feature>
<dbReference type="OrthoDB" id="5364245at2759"/>
<dbReference type="EMBL" id="KV427607">
    <property type="protein sequence ID" value="KZT11305.1"/>
    <property type="molecule type" value="Genomic_DNA"/>
</dbReference>
<dbReference type="Pfam" id="PF00249">
    <property type="entry name" value="Myb_DNA-binding"/>
    <property type="match status" value="1"/>
</dbReference>
<organism evidence="14 15">
    <name type="scientific">Laetiporus sulphureus 93-53</name>
    <dbReference type="NCBI Taxonomy" id="1314785"/>
    <lineage>
        <taxon>Eukaryota</taxon>
        <taxon>Fungi</taxon>
        <taxon>Dikarya</taxon>
        <taxon>Basidiomycota</taxon>
        <taxon>Agaricomycotina</taxon>
        <taxon>Agaricomycetes</taxon>
        <taxon>Polyporales</taxon>
        <taxon>Laetiporus</taxon>
    </lineage>
</organism>
<protein>
    <recommendedName>
        <fullName evidence="8">Vacuolar import and degradation protein 21</fullName>
    </recommendedName>
</protein>
<keyword evidence="9" id="KW-0175">Coiled coil</keyword>
<comment type="subcellular location">
    <subcellularLocation>
        <location evidence="1">Nucleus</location>
    </subcellularLocation>
</comment>
<dbReference type="PROSITE" id="PS51294">
    <property type="entry name" value="HTH_MYB"/>
    <property type="match status" value="1"/>
</dbReference>
<feature type="region of interest" description="Disordered" evidence="10">
    <location>
        <begin position="83"/>
        <end position="242"/>
    </location>
</feature>
<dbReference type="CDD" id="cd00167">
    <property type="entry name" value="SANT"/>
    <property type="match status" value="1"/>
</dbReference>
<dbReference type="SMART" id="SM00717">
    <property type="entry name" value="SANT"/>
    <property type="match status" value="1"/>
</dbReference>
<feature type="region of interest" description="Disordered" evidence="10">
    <location>
        <begin position="1195"/>
        <end position="1236"/>
    </location>
</feature>
<feature type="domain" description="Myb-like" evidence="11">
    <location>
        <begin position="881"/>
        <end position="937"/>
    </location>
</feature>
<feature type="compositionally biased region" description="Polar residues" evidence="10">
    <location>
        <begin position="1214"/>
        <end position="1235"/>
    </location>
</feature>
<feature type="compositionally biased region" description="Basic and acidic residues" evidence="10">
    <location>
        <begin position="1045"/>
        <end position="1054"/>
    </location>
</feature>
<feature type="coiled-coil region" evidence="9">
    <location>
        <begin position="9"/>
        <end position="36"/>
    </location>
</feature>
<name>A0A165H6E0_9APHY</name>
<keyword evidence="5" id="KW-0234">DNA repair</keyword>
<feature type="compositionally biased region" description="Polar residues" evidence="10">
    <location>
        <begin position="83"/>
        <end position="96"/>
    </location>
</feature>
<feature type="region of interest" description="Disordered" evidence="10">
    <location>
        <begin position="1014"/>
        <end position="1063"/>
    </location>
</feature>
<feature type="region of interest" description="Disordered" evidence="10">
    <location>
        <begin position="771"/>
        <end position="794"/>
    </location>
</feature>
<sequence length="1308" mass="146388">MSQPVDALVEDRISQLQEISQRRQQLLQEMYHLMQRRDDAGAALAFEQDDSEGLGMFLERFDLEKHPDTGHISDLSEAELLGSLNSQYGEGSTSDKASPPDATLESPMSEVPASPKSTHEDGTPEVEQLPAASTSDMDVEEMSTQDRSSPSRASTFKEELGSDDILILEAQPQRGIKRRRSMRYSSDDGDEDRDELDLLSSSPSRRSRFTTRTRSATQEESHLRLNVPYGTPSPPPESQELRSKVELVSPNSEMFEDGLTLDTSLEIPVSQDSSEQTVDHLLQPYSPPASVLPTVVADLHRRREYLMSVPSPLKAVEFNFETDTEPLEEPMAPTTPEKVLPPPDFVHFHPAYTLPPLSSLPPEFNRKSKSGRHSKKREKEKEKVEKGDNKKEEWVPMGINKWGAVVRANPVWKKLSKASKCLNSRDWNIGMTELRFIRTLDRVEMLKEGGWSFRQPKKHRANHMAKTHWDYLMDEMKWMRIDFREERRWKIALAFTLAHSVMDWHRAGSLEERVRRGICVLWKPPLPEEESEEIDQTSGPLEDVEIPDMDDDRGEDSRETTTPANEYASDDESDEETEKEQRDIFDALAPSIVIEDAFSTPQAPPAGDNDNLERIEPKLEDVEDLSALRNPSDLERSDTMDVDEKEGISQAGDNNLSELKAEEQGATDLSGLNDRSQNPMLVNLSAHVPDNHVHSPSKHKFKSTLYAPLREQLIYSDVGKLFVDSDDLDLAKGMSELTADDHLHHAHPPLPDLSSIFPDLVPFGLVDPASGSSIAEGKKKSDKKSEKDDPTKRVEDVACSKLVPLSEFMYVKPTLLSALQPSRHWQEDHWDNREDFPVFVELEGPSTRTVDENLLGLFDGTKSGSPSTHIQQLPTVSREIRKRVAEQVWTPYEDNMLKQLAERYPNNWRLIADAFKSSRVTIKTDERSPIDCYERWNVRWGGGRAPEEDHQPQVVATPTQMTTRGHKRSANANVALANATVPPPPILPPVPKKQRRHTLMFEAIRKAMKKKEAAYKANVAQRKPSIVHDTHSSVNSLPKMTPAELSRKKAEKEAAANQEALVRKREADLARQTQYIREQAQRQQGQLLQQPHPQQPQPQQAQQTQQQLQQIQSALARPVGTNLAQAQIPQIRSQVGISQQQQRLSNPMALANTRISPTQMMQAQAQAQARALAHAQAQAASSALSASAMNGNHLSPPYAARAASSSPGLPHQSPPLSSGTPVNAANSPRPQSTQPHMGVAGVAQNVAGIPRQAGMGFYHIPQLHGTQFATEQTAEQVMQLQNLVRLQQAQRNVANHGQNPVNGSYSQS</sequence>
<dbReference type="InterPro" id="IPR017930">
    <property type="entry name" value="Myb_dom"/>
</dbReference>
<dbReference type="InterPro" id="IPR014012">
    <property type="entry name" value="HSA_dom"/>
</dbReference>
<feature type="region of interest" description="Disordered" evidence="10">
    <location>
        <begin position="357"/>
        <end position="389"/>
    </location>
</feature>
<evidence type="ECO:0000259" key="13">
    <source>
        <dbReference type="PROSITE" id="PS51294"/>
    </source>
</evidence>
<dbReference type="GO" id="GO:0006325">
    <property type="term" value="P:chromatin organization"/>
    <property type="evidence" value="ECO:0007669"/>
    <property type="project" value="UniProtKB-KW"/>
</dbReference>
<evidence type="ECO:0000256" key="7">
    <source>
        <dbReference type="ARBA" id="ARBA00025178"/>
    </source>
</evidence>
<dbReference type="GO" id="GO:0005634">
    <property type="term" value="C:nucleus"/>
    <property type="evidence" value="ECO:0007669"/>
    <property type="project" value="UniProtKB-SubCell"/>
</dbReference>
<evidence type="ECO:0000256" key="10">
    <source>
        <dbReference type="SAM" id="MobiDB-lite"/>
    </source>
</evidence>
<feature type="region of interest" description="Disordered" evidence="10">
    <location>
        <begin position="1077"/>
        <end position="1109"/>
    </location>
</feature>
<comment type="function">
    <text evidence="7">Component of the NuA4 histone acetyltransferase complex which is involved in transcriptional activation of selected genes principally by acetylation of nucleosomal histone H4 and H2A. The NuA4 complex is also involved in DNA repair.</text>
</comment>
<dbReference type="GO" id="GO:0006281">
    <property type="term" value="P:DNA repair"/>
    <property type="evidence" value="ECO:0007669"/>
    <property type="project" value="UniProtKB-KW"/>
</dbReference>
<evidence type="ECO:0000256" key="6">
    <source>
        <dbReference type="ARBA" id="ARBA00023242"/>
    </source>
</evidence>
<dbReference type="Gene3D" id="1.10.10.60">
    <property type="entry name" value="Homeodomain-like"/>
    <property type="match status" value="1"/>
</dbReference>
<dbReference type="InterPro" id="IPR001005">
    <property type="entry name" value="SANT/Myb"/>
</dbReference>
<dbReference type="PROSITE" id="PS50090">
    <property type="entry name" value="MYB_LIKE"/>
    <property type="match status" value="1"/>
</dbReference>
<feature type="region of interest" description="Disordered" evidence="10">
    <location>
        <begin position="527"/>
        <end position="581"/>
    </location>
</feature>
<dbReference type="InParanoid" id="A0A165H6E0"/>
<dbReference type="PROSITE" id="PS51204">
    <property type="entry name" value="HSA"/>
    <property type="match status" value="1"/>
</dbReference>
<dbReference type="SMART" id="SM00573">
    <property type="entry name" value="HSA"/>
    <property type="match status" value="1"/>
</dbReference>
<reference evidence="14 15" key="1">
    <citation type="journal article" date="2016" name="Mol. Biol. Evol.">
        <title>Comparative Genomics of Early-Diverging Mushroom-Forming Fungi Provides Insights into the Origins of Lignocellulose Decay Capabilities.</title>
        <authorList>
            <person name="Nagy L.G."/>
            <person name="Riley R."/>
            <person name="Tritt A."/>
            <person name="Adam C."/>
            <person name="Daum C."/>
            <person name="Floudas D."/>
            <person name="Sun H."/>
            <person name="Yadav J.S."/>
            <person name="Pangilinan J."/>
            <person name="Larsson K.H."/>
            <person name="Matsuura K."/>
            <person name="Barry K."/>
            <person name="Labutti K."/>
            <person name="Kuo R."/>
            <person name="Ohm R.A."/>
            <person name="Bhattacharya S.S."/>
            <person name="Shirouzu T."/>
            <person name="Yoshinaga Y."/>
            <person name="Martin F.M."/>
            <person name="Grigoriev I.V."/>
            <person name="Hibbett D.S."/>
        </authorList>
    </citation>
    <scope>NUCLEOTIDE SEQUENCE [LARGE SCALE GENOMIC DNA]</scope>
    <source>
        <strain evidence="14 15">93-53</strain>
    </source>
</reference>
<feature type="compositionally biased region" description="Acidic residues" evidence="10">
    <location>
        <begin position="568"/>
        <end position="578"/>
    </location>
</feature>
<gene>
    <name evidence="14" type="ORF">LAESUDRAFT_671115</name>
</gene>
<proteinExistence type="inferred from homology"/>
<keyword evidence="4" id="KW-0156">Chromatin regulator</keyword>
<accession>A0A165H6E0</accession>
<evidence type="ECO:0000256" key="5">
    <source>
        <dbReference type="ARBA" id="ARBA00023204"/>
    </source>
</evidence>
<evidence type="ECO:0000259" key="12">
    <source>
        <dbReference type="PROSITE" id="PS51204"/>
    </source>
</evidence>
<feature type="compositionally biased region" description="Basic and acidic residues" evidence="10">
    <location>
        <begin position="776"/>
        <end position="794"/>
    </location>
</feature>
<evidence type="ECO:0000256" key="2">
    <source>
        <dbReference type="ARBA" id="ARBA00008913"/>
    </source>
</evidence>
<feature type="compositionally biased region" description="Acidic residues" evidence="10">
    <location>
        <begin position="187"/>
        <end position="197"/>
    </location>
</feature>
<feature type="compositionally biased region" description="Basic and acidic residues" evidence="10">
    <location>
        <begin position="377"/>
        <end position="389"/>
    </location>
</feature>